<dbReference type="Pfam" id="PF02537">
    <property type="entry name" value="CRCB"/>
    <property type="match status" value="1"/>
</dbReference>
<keyword evidence="10" id="KW-0406">Ion transport</keyword>
<keyword evidence="13" id="KW-1185">Reference proteome</keyword>
<keyword evidence="3 10" id="KW-0812">Transmembrane</keyword>
<keyword evidence="10" id="KW-0813">Transport</keyword>
<dbReference type="InterPro" id="IPR003691">
    <property type="entry name" value="FluC"/>
</dbReference>
<sequence>MSDTPAPDTPAPDPSGPGDAASRTGPSRAPRFPRAWRADAPVVLAVALGGAVGASARYAAVLRWPAAADAFPWAVFWVNVSGCAMIGAFTVLVTEGARTPHPLLRPFFGSGVLGGYTTFSTYALDVHRLQDAREPLLGLLYLAGTLLAALAAVLLGTAAARLGLRARRSP</sequence>
<feature type="transmembrane region" description="Helical" evidence="10">
    <location>
        <begin position="106"/>
        <end position="124"/>
    </location>
</feature>
<comment type="function">
    <text evidence="9 10">Fluoride-specific ion channel. Important for reducing fluoride concentration in the cell, thus reducing its toxicity.</text>
</comment>
<evidence type="ECO:0000256" key="4">
    <source>
        <dbReference type="ARBA" id="ARBA00022989"/>
    </source>
</evidence>
<keyword evidence="6 10" id="KW-0407">Ion channel</keyword>
<dbReference type="Proteomes" id="UP001550850">
    <property type="component" value="Unassembled WGS sequence"/>
</dbReference>
<evidence type="ECO:0000256" key="7">
    <source>
        <dbReference type="ARBA" id="ARBA00035120"/>
    </source>
</evidence>
<dbReference type="PANTHER" id="PTHR28259">
    <property type="entry name" value="FLUORIDE EXPORT PROTEIN 1-RELATED"/>
    <property type="match status" value="1"/>
</dbReference>
<evidence type="ECO:0000256" key="8">
    <source>
        <dbReference type="ARBA" id="ARBA00035585"/>
    </source>
</evidence>
<evidence type="ECO:0000256" key="11">
    <source>
        <dbReference type="SAM" id="MobiDB-lite"/>
    </source>
</evidence>
<feature type="binding site" evidence="10">
    <location>
        <position position="114"/>
    </location>
    <ligand>
        <name>Na(+)</name>
        <dbReference type="ChEBI" id="CHEBI:29101"/>
        <note>structural</note>
    </ligand>
</feature>
<keyword evidence="10" id="KW-0479">Metal-binding</keyword>
<comment type="activity regulation">
    <text evidence="10">Na(+) is not transported, but it plays an essential structural role and its presence is essential for fluoride channel function.</text>
</comment>
<proteinExistence type="inferred from homology"/>
<dbReference type="RefSeq" id="WP_108955777.1">
    <property type="nucleotide sequence ID" value="NZ_BEVZ01000006.1"/>
</dbReference>
<keyword evidence="10" id="KW-0915">Sodium</keyword>
<name>A0ABV2YF87_9ACTN</name>
<evidence type="ECO:0000256" key="9">
    <source>
        <dbReference type="ARBA" id="ARBA00049940"/>
    </source>
</evidence>
<protein>
    <recommendedName>
        <fullName evidence="10">Fluoride-specific ion channel FluC</fullName>
    </recommendedName>
</protein>
<feature type="region of interest" description="Disordered" evidence="11">
    <location>
        <begin position="1"/>
        <end position="32"/>
    </location>
</feature>
<comment type="caution">
    <text evidence="12">The sequence shown here is derived from an EMBL/GenBank/DDBJ whole genome shotgun (WGS) entry which is preliminary data.</text>
</comment>
<keyword evidence="4 10" id="KW-1133">Transmembrane helix</keyword>
<evidence type="ECO:0000256" key="10">
    <source>
        <dbReference type="HAMAP-Rule" id="MF_00454"/>
    </source>
</evidence>
<evidence type="ECO:0000313" key="13">
    <source>
        <dbReference type="Proteomes" id="UP001550850"/>
    </source>
</evidence>
<feature type="transmembrane region" description="Helical" evidence="10">
    <location>
        <begin position="136"/>
        <end position="160"/>
    </location>
</feature>
<evidence type="ECO:0000256" key="5">
    <source>
        <dbReference type="ARBA" id="ARBA00023136"/>
    </source>
</evidence>
<dbReference type="HAMAP" id="MF_00454">
    <property type="entry name" value="FluC"/>
    <property type="match status" value="1"/>
</dbReference>
<feature type="transmembrane region" description="Helical" evidence="10">
    <location>
        <begin position="71"/>
        <end position="94"/>
    </location>
</feature>
<evidence type="ECO:0000256" key="1">
    <source>
        <dbReference type="ARBA" id="ARBA00004651"/>
    </source>
</evidence>
<accession>A0ABV2YF87</accession>
<keyword evidence="5 10" id="KW-0472">Membrane</keyword>
<dbReference type="EMBL" id="JBEZUR010000009">
    <property type="protein sequence ID" value="MEU3554381.1"/>
    <property type="molecule type" value="Genomic_DNA"/>
</dbReference>
<reference evidence="12 13" key="1">
    <citation type="submission" date="2024-06" db="EMBL/GenBank/DDBJ databases">
        <title>The Natural Products Discovery Center: Release of the First 8490 Sequenced Strains for Exploring Actinobacteria Biosynthetic Diversity.</title>
        <authorList>
            <person name="Kalkreuter E."/>
            <person name="Kautsar S.A."/>
            <person name="Yang D."/>
            <person name="Bader C.D."/>
            <person name="Teijaro C.N."/>
            <person name="Fluegel L."/>
            <person name="Davis C.M."/>
            <person name="Simpson J.R."/>
            <person name="Lauterbach L."/>
            <person name="Steele A.D."/>
            <person name="Gui C."/>
            <person name="Meng S."/>
            <person name="Li G."/>
            <person name="Viehrig K."/>
            <person name="Ye F."/>
            <person name="Su P."/>
            <person name="Kiefer A.F."/>
            <person name="Nichols A."/>
            <person name="Cepeda A.J."/>
            <person name="Yan W."/>
            <person name="Fan B."/>
            <person name="Jiang Y."/>
            <person name="Adhikari A."/>
            <person name="Zheng C.-J."/>
            <person name="Schuster L."/>
            <person name="Cowan T.M."/>
            <person name="Smanski M.J."/>
            <person name="Chevrette M.G."/>
            <person name="De Carvalho L.P.S."/>
            <person name="Shen B."/>
        </authorList>
    </citation>
    <scope>NUCLEOTIDE SEQUENCE [LARGE SCALE GENOMIC DNA]</scope>
    <source>
        <strain evidence="12 13">NPDC038104</strain>
    </source>
</reference>
<evidence type="ECO:0000256" key="2">
    <source>
        <dbReference type="ARBA" id="ARBA00022475"/>
    </source>
</evidence>
<evidence type="ECO:0000256" key="6">
    <source>
        <dbReference type="ARBA" id="ARBA00023303"/>
    </source>
</evidence>
<evidence type="ECO:0000313" key="12">
    <source>
        <dbReference type="EMBL" id="MEU3554381.1"/>
    </source>
</evidence>
<keyword evidence="2 10" id="KW-1003">Cell membrane</keyword>
<comment type="catalytic activity">
    <reaction evidence="8">
        <text>fluoride(in) = fluoride(out)</text>
        <dbReference type="Rhea" id="RHEA:76159"/>
        <dbReference type="ChEBI" id="CHEBI:17051"/>
    </reaction>
    <physiologicalReaction direction="left-to-right" evidence="8">
        <dbReference type="Rhea" id="RHEA:76160"/>
    </physiologicalReaction>
</comment>
<feature type="binding site" evidence="10">
    <location>
        <position position="117"/>
    </location>
    <ligand>
        <name>Na(+)</name>
        <dbReference type="ChEBI" id="CHEBI:29101"/>
        <note>structural</note>
    </ligand>
</feature>
<dbReference type="PANTHER" id="PTHR28259:SF1">
    <property type="entry name" value="FLUORIDE EXPORT PROTEIN 1-RELATED"/>
    <property type="match status" value="1"/>
</dbReference>
<feature type="transmembrane region" description="Helical" evidence="10">
    <location>
        <begin position="38"/>
        <end position="59"/>
    </location>
</feature>
<gene>
    <name evidence="10" type="primary">fluC</name>
    <name evidence="10" type="synonym">crcB</name>
    <name evidence="12" type="ORF">AB0E65_09185</name>
</gene>
<organism evidence="12 13">
    <name type="scientific">Streptomyces fragilis</name>
    <dbReference type="NCBI Taxonomy" id="67301"/>
    <lineage>
        <taxon>Bacteria</taxon>
        <taxon>Bacillati</taxon>
        <taxon>Actinomycetota</taxon>
        <taxon>Actinomycetes</taxon>
        <taxon>Kitasatosporales</taxon>
        <taxon>Streptomycetaceae</taxon>
        <taxon>Streptomyces</taxon>
    </lineage>
</organism>
<evidence type="ECO:0000256" key="3">
    <source>
        <dbReference type="ARBA" id="ARBA00022692"/>
    </source>
</evidence>
<comment type="similarity">
    <text evidence="7 10">Belongs to the fluoride channel Fluc/FEX (TC 1.A.43) family.</text>
</comment>
<comment type="subcellular location">
    <subcellularLocation>
        <location evidence="1 10">Cell membrane</location>
        <topology evidence="1 10">Multi-pass membrane protein</topology>
    </subcellularLocation>
</comment>